<accession>A0A556MTV2</accession>
<sequence>MKKTITIFFSLLISAIVVKAQSALFNRIDSLDRRPLVIINGKTVDPLSFLALDEQDFQDVKVFTREEAMKIFGDSRGRFGAVKVTLVKNAKIFTWAELVKRFYFIPSQVPRINARLNYLDFVDPLQFNDSQSFITSLSTVTGMGIYMWGYPDCLPDNPMILVYLKSNILYKKDKTPGPFDKEIEAIKQNFYNESSKRQEIRSAKTTIRG</sequence>
<evidence type="ECO:0000256" key="1">
    <source>
        <dbReference type="SAM" id="SignalP"/>
    </source>
</evidence>
<keyword evidence="1" id="KW-0732">Signal</keyword>
<dbReference type="Proteomes" id="UP000318733">
    <property type="component" value="Unassembled WGS sequence"/>
</dbReference>
<feature type="signal peptide" evidence="1">
    <location>
        <begin position="1"/>
        <end position="20"/>
    </location>
</feature>
<feature type="chain" id="PRO_5022043848" evidence="1">
    <location>
        <begin position="21"/>
        <end position="209"/>
    </location>
</feature>
<protein>
    <submittedName>
        <fullName evidence="2">Uncharacterized protein</fullName>
    </submittedName>
</protein>
<dbReference type="RefSeq" id="WP_144246946.1">
    <property type="nucleotide sequence ID" value="NZ_VLPK01000001.1"/>
</dbReference>
<evidence type="ECO:0000313" key="2">
    <source>
        <dbReference type="EMBL" id="TSJ43381.1"/>
    </source>
</evidence>
<keyword evidence="3" id="KW-1185">Reference proteome</keyword>
<evidence type="ECO:0000313" key="3">
    <source>
        <dbReference type="Proteomes" id="UP000318733"/>
    </source>
</evidence>
<comment type="caution">
    <text evidence="2">The sequence shown here is derived from an EMBL/GenBank/DDBJ whole genome shotgun (WGS) entry which is preliminary data.</text>
</comment>
<gene>
    <name evidence="2" type="ORF">FO440_04080</name>
</gene>
<dbReference type="EMBL" id="VLPK01000001">
    <property type="protein sequence ID" value="TSJ43381.1"/>
    <property type="molecule type" value="Genomic_DNA"/>
</dbReference>
<proteinExistence type="predicted"/>
<dbReference type="AlphaFoldDB" id="A0A556MTV2"/>
<name>A0A556MTV2_9SPHI</name>
<reference evidence="2 3" key="1">
    <citation type="submission" date="2019-07" db="EMBL/GenBank/DDBJ databases">
        <authorList>
            <person name="Huq M.A."/>
        </authorList>
    </citation>
    <scope>NUCLEOTIDE SEQUENCE [LARGE SCALE GENOMIC DNA]</scope>
    <source>
        <strain evidence="2 3">MAH-19</strain>
    </source>
</reference>
<organism evidence="2 3">
    <name type="scientific">Mucilaginibacter corticis</name>
    <dbReference type="NCBI Taxonomy" id="2597670"/>
    <lineage>
        <taxon>Bacteria</taxon>
        <taxon>Pseudomonadati</taxon>
        <taxon>Bacteroidota</taxon>
        <taxon>Sphingobacteriia</taxon>
        <taxon>Sphingobacteriales</taxon>
        <taxon>Sphingobacteriaceae</taxon>
        <taxon>Mucilaginibacter</taxon>
    </lineage>
</organism>